<evidence type="ECO:0000313" key="3">
    <source>
        <dbReference type="Proteomes" id="UP001196301"/>
    </source>
</evidence>
<gene>
    <name evidence="2" type="ORF">KQI20_13095</name>
</gene>
<dbReference type="RefSeq" id="WP_216572039.1">
    <property type="nucleotide sequence ID" value="NZ_JAHLOQ010000053.1"/>
</dbReference>
<dbReference type="EMBL" id="JAHLOQ010000053">
    <property type="protein sequence ID" value="MBU5337381.1"/>
    <property type="molecule type" value="Genomic_DNA"/>
</dbReference>
<dbReference type="PROSITE" id="PS51257">
    <property type="entry name" value="PROKAR_LIPOPROTEIN"/>
    <property type="match status" value="1"/>
</dbReference>
<reference evidence="2 3" key="1">
    <citation type="submission" date="2021-06" db="EMBL/GenBank/DDBJ databases">
        <authorList>
            <person name="Sun Q."/>
            <person name="Li D."/>
        </authorList>
    </citation>
    <scope>NUCLEOTIDE SEQUENCE [LARGE SCALE GENOMIC DNA]</scope>
    <source>
        <strain evidence="2 3">N19</strain>
    </source>
</reference>
<keyword evidence="1" id="KW-0732">Signal</keyword>
<sequence length="146" mass="16464">MKKLLILSLIAFILVGCSNTDLSKSSQTTTTDNKSSNGELNIEDVEGYWECKSDEDGILLKLGWKNDIDLYYIDGSREKNSYSVTDSSIDSIGIEMKTDNGISNITIKSDDNGDTIALKRNEKTHYFIRIPKDKFYIKLDEEYGGK</sequence>
<comment type="caution">
    <text evidence="2">The sequence shown here is derived from an EMBL/GenBank/DDBJ whole genome shotgun (WGS) entry which is preliminary data.</text>
</comment>
<evidence type="ECO:0008006" key="4">
    <source>
        <dbReference type="Google" id="ProtNLM"/>
    </source>
</evidence>
<evidence type="ECO:0000256" key="1">
    <source>
        <dbReference type="SAM" id="SignalP"/>
    </source>
</evidence>
<name>A0ABS6E1P9_9FIRM</name>
<feature type="signal peptide" evidence="1">
    <location>
        <begin position="1"/>
        <end position="23"/>
    </location>
</feature>
<keyword evidence="3" id="KW-1185">Reference proteome</keyword>
<dbReference type="Proteomes" id="UP001196301">
    <property type="component" value="Unassembled WGS sequence"/>
</dbReference>
<proteinExistence type="predicted"/>
<evidence type="ECO:0000313" key="2">
    <source>
        <dbReference type="EMBL" id="MBU5337381.1"/>
    </source>
</evidence>
<accession>A0ABS6E1P9</accession>
<protein>
    <recommendedName>
        <fullName evidence="4">Lipoprotein</fullName>
    </recommendedName>
</protein>
<feature type="chain" id="PRO_5047054141" description="Lipoprotein" evidence="1">
    <location>
        <begin position="24"/>
        <end position="146"/>
    </location>
</feature>
<organism evidence="2 3">
    <name type="scientific">Intestinibacter bartlettii</name>
    <dbReference type="NCBI Taxonomy" id="261299"/>
    <lineage>
        <taxon>Bacteria</taxon>
        <taxon>Bacillati</taxon>
        <taxon>Bacillota</taxon>
        <taxon>Clostridia</taxon>
        <taxon>Peptostreptococcales</taxon>
        <taxon>Peptostreptococcaceae</taxon>
        <taxon>Intestinibacter</taxon>
    </lineage>
</organism>